<sequence>MSQSPTSRRYRVNNLVRAYDEDESVLRERAAKMMKVSEDEISDIVLIRRSLDGRHRPRFLYNVEVELEGAKALGQAGKDLPKNVEWAPDPGLLARRKFKPRTDERVVVIGAGPAGLFAAHRLAESGLTPILLDRGQPVEIRGRQVSGLMHRGELDPDSNICFGEGGAGTWSDGKLYTRVSDIRVRHILETIVELGGPADILVSGKPHLGTNRLVALCKAFRAKLTEMGAEVRFGAFVKDFEIDKGVGGDKVSAVVLRDGERIECDRVIMAVGHSAREMYHWMAQNKVAMTPKPFAVGFRVEHRQQLLNEIQYGKWADVPDLPTADYRLAANLKDGNTKRGIYSFCMCPGGQIVPSPTLPGGVCVNGMSHASRRGQFGNSALIVSVEPSDFGSFGDIEGLNDYDGLLAGMAFQHEAERRAYELGGGGFIAPAQRLCDFREGRPSVDMRESTYKPGIAAGDLSRCYPEFIIKSLQTALERFEQKMNGFLTNDAILVGVETRTSSPVRIERDDSSFQSLSIAGLYPTGEGAGYGGGIVSAALDGLRVSERILEELS</sequence>
<dbReference type="EMBL" id="CP030032">
    <property type="protein sequence ID" value="AWV89061.1"/>
    <property type="molecule type" value="Genomic_DNA"/>
</dbReference>
<feature type="domain" description="FAD-dependent oxidoreductase 2 FAD-binding" evidence="1">
    <location>
        <begin position="106"/>
        <end position="139"/>
    </location>
</feature>
<feature type="domain" description="FAD-dependent protein C-terminal" evidence="2">
    <location>
        <begin position="293"/>
        <end position="500"/>
    </location>
</feature>
<proteinExistence type="predicted"/>
<dbReference type="PRINTS" id="PR00411">
    <property type="entry name" value="PNDRDTASEI"/>
</dbReference>
<dbReference type="Gene3D" id="3.50.50.60">
    <property type="entry name" value="FAD/NAD(P)-binding domain"/>
    <property type="match status" value="2"/>
</dbReference>
<accession>A0A2Z4FJ60</accession>
<dbReference type="OrthoDB" id="9772594at2"/>
<dbReference type="InterPro" id="IPR049516">
    <property type="entry name" value="FAD-depend_C"/>
</dbReference>
<evidence type="ECO:0000259" key="2">
    <source>
        <dbReference type="Pfam" id="PF21688"/>
    </source>
</evidence>
<dbReference type="AlphaFoldDB" id="A0A2Z4FJ60"/>
<evidence type="ECO:0000313" key="3">
    <source>
        <dbReference type="EMBL" id="AWV89061.1"/>
    </source>
</evidence>
<dbReference type="InterPro" id="IPR036188">
    <property type="entry name" value="FAD/NAD-bd_sf"/>
</dbReference>
<reference evidence="3 4" key="1">
    <citation type="submission" date="2018-06" db="EMBL/GenBank/DDBJ databases">
        <title>Lujinxingia sediminis gen. nov. sp. nov., a new facultative anaerobic member of the class Deltaproteobacteria, and proposal of Lujinxingaceae fam. nov.</title>
        <authorList>
            <person name="Guo L.-Y."/>
            <person name="Li C.-M."/>
            <person name="Wang S."/>
            <person name="Du Z.-J."/>
        </authorList>
    </citation>
    <scope>NUCLEOTIDE SEQUENCE [LARGE SCALE GENOMIC DNA]</scope>
    <source>
        <strain evidence="3 4">FA350</strain>
    </source>
</reference>
<dbReference type="PANTHER" id="PTHR42842:SF3">
    <property type="entry name" value="FAD_NAD(P)-BINDING OXIDOREDUCTASE FAMILY PROTEIN"/>
    <property type="match status" value="1"/>
</dbReference>
<dbReference type="Proteomes" id="UP000249799">
    <property type="component" value="Chromosome"/>
</dbReference>
<gene>
    <name evidence="3" type="ORF">DN745_06815</name>
</gene>
<keyword evidence="4" id="KW-1185">Reference proteome</keyword>
<organism evidence="3 4">
    <name type="scientific">Bradymonas sediminis</name>
    <dbReference type="NCBI Taxonomy" id="1548548"/>
    <lineage>
        <taxon>Bacteria</taxon>
        <taxon>Deltaproteobacteria</taxon>
        <taxon>Bradymonadales</taxon>
        <taxon>Bradymonadaceae</taxon>
        <taxon>Bradymonas</taxon>
    </lineage>
</organism>
<dbReference type="PANTHER" id="PTHR42842">
    <property type="entry name" value="FAD/NAD(P)-BINDING OXIDOREDUCTASE"/>
    <property type="match status" value="1"/>
</dbReference>
<dbReference type="InterPro" id="IPR003953">
    <property type="entry name" value="FAD-dep_OxRdtase_2_FAD-bd"/>
</dbReference>
<dbReference type="Gene3D" id="3.30.70.2700">
    <property type="match status" value="1"/>
</dbReference>
<evidence type="ECO:0000313" key="4">
    <source>
        <dbReference type="Proteomes" id="UP000249799"/>
    </source>
</evidence>
<protein>
    <submittedName>
        <fullName evidence="3">FAD-dependent oxidoreductase</fullName>
    </submittedName>
</protein>
<dbReference type="PIRSF" id="PIRSF038984">
    <property type="entry name" value="FAD_binding_protein"/>
    <property type="match status" value="1"/>
</dbReference>
<dbReference type="Pfam" id="PF00890">
    <property type="entry name" value="FAD_binding_2"/>
    <property type="match status" value="1"/>
</dbReference>
<evidence type="ECO:0000259" key="1">
    <source>
        <dbReference type="Pfam" id="PF00890"/>
    </source>
</evidence>
<dbReference type="InterPro" id="IPR028348">
    <property type="entry name" value="FAD-binding_protein"/>
</dbReference>
<dbReference type="Pfam" id="PF21688">
    <property type="entry name" value="FAD-depend_C"/>
    <property type="match status" value="1"/>
</dbReference>
<name>A0A2Z4FJ60_9DELT</name>
<dbReference type="SUPFAM" id="SSF51905">
    <property type="entry name" value="FAD/NAD(P)-binding domain"/>
    <property type="match status" value="1"/>
</dbReference>
<dbReference type="KEGG" id="bsed:DN745_06815"/>